<dbReference type="Proteomes" id="UP000192257">
    <property type="component" value="Unassembled WGS sequence"/>
</dbReference>
<name>A0A1X0P5V9_9TRYP</name>
<gene>
    <name evidence="2" type="ORF">TM35_000044520</name>
</gene>
<dbReference type="AlphaFoldDB" id="A0A1X0P5V9"/>
<dbReference type="VEuPathDB" id="TriTrypDB:TM35_000044520"/>
<comment type="caution">
    <text evidence="2">The sequence shown here is derived from an EMBL/GenBank/DDBJ whole genome shotgun (WGS) entry which is preliminary data.</text>
</comment>
<feature type="compositionally biased region" description="Polar residues" evidence="1">
    <location>
        <begin position="1083"/>
        <end position="1113"/>
    </location>
</feature>
<accession>A0A1X0P5V9</accession>
<feature type="compositionally biased region" description="Low complexity" evidence="1">
    <location>
        <begin position="787"/>
        <end position="805"/>
    </location>
</feature>
<feature type="region of interest" description="Disordered" evidence="1">
    <location>
        <begin position="1068"/>
        <end position="1113"/>
    </location>
</feature>
<evidence type="ECO:0000313" key="3">
    <source>
        <dbReference type="Proteomes" id="UP000192257"/>
    </source>
</evidence>
<feature type="region of interest" description="Disordered" evidence="1">
    <location>
        <begin position="969"/>
        <end position="990"/>
    </location>
</feature>
<feature type="compositionally biased region" description="Low complexity" evidence="1">
    <location>
        <begin position="969"/>
        <end position="982"/>
    </location>
</feature>
<dbReference type="OrthoDB" id="272537at2759"/>
<protein>
    <submittedName>
        <fullName evidence="2">Uncharacterized protein</fullName>
    </submittedName>
</protein>
<feature type="compositionally biased region" description="Low complexity" evidence="1">
    <location>
        <begin position="1068"/>
        <end position="1082"/>
    </location>
</feature>
<dbReference type="RefSeq" id="XP_028886304.1">
    <property type="nucleotide sequence ID" value="XM_029022646.1"/>
</dbReference>
<evidence type="ECO:0000313" key="2">
    <source>
        <dbReference type="EMBL" id="ORC92238.1"/>
    </source>
</evidence>
<dbReference type="GeneID" id="39982426"/>
<organism evidence="2 3">
    <name type="scientific">Trypanosoma theileri</name>
    <dbReference type="NCBI Taxonomy" id="67003"/>
    <lineage>
        <taxon>Eukaryota</taxon>
        <taxon>Discoba</taxon>
        <taxon>Euglenozoa</taxon>
        <taxon>Kinetoplastea</taxon>
        <taxon>Metakinetoplastina</taxon>
        <taxon>Trypanosomatida</taxon>
        <taxon>Trypanosomatidae</taxon>
        <taxon>Trypanosoma</taxon>
    </lineage>
</organism>
<evidence type="ECO:0000256" key="1">
    <source>
        <dbReference type="SAM" id="MobiDB-lite"/>
    </source>
</evidence>
<proteinExistence type="predicted"/>
<dbReference type="EMBL" id="NBCO01000004">
    <property type="protein sequence ID" value="ORC92238.1"/>
    <property type="molecule type" value="Genomic_DNA"/>
</dbReference>
<feature type="region of interest" description="Disordered" evidence="1">
    <location>
        <begin position="786"/>
        <end position="809"/>
    </location>
</feature>
<keyword evidence="3" id="KW-1185">Reference proteome</keyword>
<reference evidence="2 3" key="1">
    <citation type="submission" date="2017-03" db="EMBL/GenBank/DDBJ databases">
        <title>An alternative strategy for trypanosome survival in the mammalian bloodstream revealed through genome and transcriptome analysis of the ubiquitous bovine parasite Trypanosoma (Megatrypanum) theileri.</title>
        <authorList>
            <person name="Kelly S."/>
            <person name="Ivens A."/>
            <person name="Mott A."/>
            <person name="O'Neill E."/>
            <person name="Emms D."/>
            <person name="Macleod O."/>
            <person name="Voorheis P."/>
            <person name="Matthews J."/>
            <person name="Matthews K."/>
            <person name="Carrington M."/>
        </authorList>
    </citation>
    <scope>NUCLEOTIDE SEQUENCE [LARGE SCALE GENOMIC DNA]</scope>
    <source>
        <strain evidence="2">Edinburgh</strain>
    </source>
</reference>
<feature type="compositionally biased region" description="Basic and acidic residues" evidence="1">
    <location>
        <begin position="97"/>
        <end position="110"/>
    </location>
</feature>
<sequence length="1113" mass="124861">MPPKSKSPTDASHYYHSSRNLLNYWGETQEPPTSTAPFTPISEMKGLHTTLLLDLEVRVLVQPIGEKNQWAEKGIGRVNINGRAVIVMADQPPTEVAPHRRNDSDKAPTPKRSIDVFREELFVRLMTTGGSSDDFSWDQVIVLEVFSEDTPFVAENNCIVWNENSGRNSICLAFASSDAYIAVWSTLLAAQRKPIPNSLLKLDLLRLCKPFPESTVQSDGKGDTNTHEDEKMMLLVLPYSYYIHKDYNPPLGYVERHALSMSIIHHGHALNPALYSDPVTLRVLLDIATVELLDYIIKEPMYSHLAKCFGSTPPKEWTIPHQLSKLVITKELKDTMSNILRLHHLEREILVDKVDDEVSANIKQLFQQLQGKALRQIIENNNLVLRAKNALLAAPISKESLVSLIVSSKGVQNEQVENPEKNSVDYSEVDLKRLLSAEKQVFSYLHFFRSVVGLAVSDSTEKLVTPAVSALFDAGLLEALSIVAERYCLQKESRHLCWNEGGKGVCASTLFGLEEKKPTGEHYIRTRYLTSTNTSPNIYSPRIEKELISFLGTVLLHIDSDHEGAMRNLMFRIPIMSEPAKYKGLFKFLLQQITFGFRKEMNKGPLREPICFERTQLWFDLLGLNEKKKPPSIDGTVQKDDNVNSREVFLTYFIQKHLLPWIRGGMQPVPPAPNKSTVENKNSSSPVIAQQRKRISSFDALPPNISPSLIRLLDGIITRASTDDVESLLRGIFHGKSCVLKYMEVCCELAIQNSKQVCVDVLSSNVRLLTNILIRITPKESETERPVVNGLNGVNSNNNNNNNNNPSTEKPIWGAVNSYNAMRVSKSIITLVCRSLTAGRDMFGCIFRTYNALGGARKKGLFHSTVLGLLEYIGNFGSCLPPTETDRCFLRDLRDFIYIRHKERMPRMFSTLFRDAMIFEIDSRFAHDEVPSLSASLCTRGSYGSGIFTQRSGCIDELESSGSFFLGTTTSSTNPASNPSSPLGKVVDSPNDNMETFTQLVRTFAEEIVPPSILPLSVKRDVAPLLSPKTNLLPLQKQKESRENHIMDEERGNISNEYLNECVVRSRNNNLNNGNNKMMTNNSQKESTGSKSLPLSLSAVQEQMASRTKMTTK</sequence>
<feature type="region of interest" description="Disordered" evidence="1">
    <location>
        <begin position="91"/>
        <end position="110"/>
    </location>
</feature>